<evidence type="ECO:0000313" key="2">
    <source>
        <dbReference type="EMBL" id="EKB48997.1"/>
    </source>
</evidence>
<dbReference type="Pfam" id="PF04397">
    <property type="entry name" value="LytTR"/>
    <property type="match status" value="1"/>
</dbReference>
<name>K1L9U7_CECL9</name>
<organism evidence="2 3">
    <name type="scientific">Cecembia lonarensis (strain CCUG 58316 / KCTC 22772 / LW9)</name>
    <dbReference type="NCBI Taxonomy" id="1225176"/>
    <lineage>
        <taxon>Bacteria</taxon>
        <taxon>Pseudomonadati</taxon>
        <taxon>Bacteroidota</taxon>
        <taxon>Cytophagia</taxon>
        <taxon>Cytophagales</taxon>
        <taxon>Cyclobacteriaceae</taxon>
        <taxon>Cecembia</taxon>
    </lineage>
</organism>
<keyword evidence="3" id="KW-1185">Reference proteome</keyword>
<dbReference type="PANTHER" id="PTHR37299:SF1">
    <property type="entry name" value="STAGE 0 SPORULATION PROTEIN A HOMOLOG"/>
    <property type="match status" value="1"/>
</dbReference>
<dbReference type="PANTHER" id="PTHR37299">
    <property type="entry name" value="TRANSCRIPTIONAL REGULATOR-RELATED"/>
    <property type="match status" value="1"/>
</dbReference>
<dbReference type="AlphaFoldDB" id="K1L9U7"/>
<proteinExistence type="predicted"/>
<reference evidence="2 3" key="1">
    <citation type="journal article" date="2012" name="J. Bacteriol.">
        <title>Draft Genome Sequence of Cecembia lonarensis Strain LW9T, Isolated from Lonar Lake, a Haloalkaline Lake in India.</title>
        <authorList>
            <person name="Shivaji S."/>
            <person name="Ara S."/>
            <person name="Singh A."/>
            <person name="Pinnaka A.K."/>
        </authorList>
    </citation>
    <scope>NUCLEOTIDE SEQUENCE [LARGE SCALE GENOMIC DNA]</scope>
    <source>
        <strain evidence="2 3">LW9</strain>
    </source>
</reference>
<comment type="caution">
    <text evidence="2">The sequence shown here is derived from an EMBL/GenBank/DDBJ whole genome shotgun (WGS) entry which is preliminary data.</text>
</comment>
<accession>K1L9U7</accession>
<dbReference type="InterPro" id="IPR007492">
    <property type="entry name" value="LytTR_DNA-bd_dom"/>
</dbReference>
<evidence type="ECO:0000313" key="3">
    <source>
        <dbReference type="Proteomes" id="UP000004478"/>
    </source>
</evidence>
<gene>
    <name evidence="2" type="ORF">B879_02414</name>
</gene>
<dbReference type="PROSITE" id="PS50930">
    <property type="entry name" value="HTH_LYTTR"/>
    <property type="match status" value="1"/>
</dbReference>
<dbReference type="InterPro" id="IPR046947">
    <property type="entry name" value="LytR-like"/>
</dbReference>
<protein>
    <submittedName>
        <fullName evidence="2">Response regulator of the LytR/AlgR family protein</fullName>
    </submittedName>
</protein>
<dbReference type="Proteomes" id="UP000004478">
    <property type="component" value="Unassembled WGS sequence"/>
</dbReference>
<dbReference type="GO" id="GO:0000156">
    <property type="term" value="F:phosphorelay response regulator activity"/>
    <property type="evidence" value="ECO:0007669"/>
    <property type="project" value="InterPro"/>
</dbReference>
<sequence>MFQRQTLRVMKELLKSYNAKSNGNSNGNGTLNHESKLLIKDALFVRNKGNLVKVKFKDIIWMKGDGNYTTLVTRDNVYSLRNILKEFETVLPQDDFIRIHKSYIVRLDEITTINPREVTVGKDTVPVGRTYFQNLINGINKLGSGNND</sequence>
<dbReference type="Gene3D" id="2.40.50.1020">
    <property type="entry name" value="LytTr DNA-binding domain"/>
    <property type="match status" value="1"/>
</dbReference>
<dbReference type="GO" id="GO:0003677">
    <property type="term" value="F:DNA binding"/>
    <property type="evidence" value="ECO:0007669"/>
    <property type="project" value="InterPro"/>
</dbReference>
<dbReference type="SMART" id="SM00850">
    <property type="entry name" value="LytTR"/>
    <property type="match status" value="1"/>
</dbReference>
<evidence type="ECO:0000259" key="1">
    <source>
        <dbReference type="PROSITE" id="PS50930"/>
    </source>
</evidence>
<feature type="domain" description="HTH LytTR-type" evidence="1">
    <location>
        <begin position="43"/>
        <end position="141"/>
    </location>
</feature>
<dbReference type="EMBL" id="AMGM01000036">
    <property type="protein sequence ID" value="EKB48997.1"/>
    <property type="molecule type" value="Genomic_DNA"/>
</dbReference>